<reference evidence="3" key="1">
    <citation type="journal article" date="2017" name="Nature">
        <title>The sunflower genome provides insights into oil metabolism, flowering and Asterid evolution.</title>
        <authorList>
            <person name="Badouin H."/>
            <person name="Gouzy J."/>
            <person name="Grassa C.J."/>
            <person name="Murat F."/>
            <person name="Staton S.E."/>
            <person name="Cottret L."/>
            <person name="Lelandais-Briere C."/>
            <person name="Owens G.L."/>
            <person name="Carrere S."/>
            <person name="Mayjonade B."/>
            <person name="Legrand L."/>
            <person name="Gill N."/>
            <person name="Kane N.C."/>
            <person name="Bowers J.E."/>
            <person name="Hubner S."/>
            <person name="Bellec A."/>
            <person name="Berard A."/>
            <person name="Berges H."/>
            <person name="Blanchet N."/>
            <person name="Boniface M.C."/>
            <person name="Brunel D."/>
            <person name="Catrice O."/>
            <person name="Chaidir N."/>
            <person name="Claudel C."/>
            <person name="Donnadieu C."/>
            <person name="Faraut T."/>
            <person name="Fievet G."/>
            <person name="Helmstetter N."/>
            <person name="King M."/>
            <person name="Knapp S.J."/>
            <person name="Lai Z."/>
            <person name="Le Paslier M.C."/>
            <person name="Lippi Y."/>
            <person name="Lorenzon L."/>
            <person name="Mandel J.R."/>
            <person name="Marage G."/>
            <person name="Marchand G."/>
            <person name="Marquand E."/>
            <person name="Bret-Mestries E."/>
            <person name="Morien E."/>
            <person name="Nambeesan S."/>
            <person name="Nguyen T."/>
            <person name="Pegot-Espagnet P."/>
            <person name="Pouilly N."/>
            <person name="Raftis F."/>
            <person name="Sallet E."/>
            <person name="Schiex T."/>
            <person name="Thomas J."/>
            <person name="Vandecasteele C."/>
            <person name="Vares D."/>
            <person name="Vear F."/>
            <person name="Vautrin S."/>
            <person name="Crespi M."/>
            <person name="Mangin B."/>
            <person name="Burke J.M."/>
            <person name="Salse J."/>
            <person name="Munos S."/>
            <person name="Vincourt P."/>
            <person name="Rieseberg L.H."/>
            <person name="Langlade N.B."/>
        </authorList>
    </citation>
    <scope>NUCLEOTIDE SEQUENCE</scope>
    <source>
        <tissue evidence="3">Leaves</tissue>
    </source>
</reference>
<reference evidence="3" key="2">
    <citation type="submission" date="2020-06" db="EMBL/GenBank/DDBJ databases">
        <title>Helianthus annuus Genome sequencing and assembly Release 2.</title>
        <authorList>
            <person name="Gouzy J."/>
            <person name="Langlade N."/>
            <person name="Munos S."/>
        </authorList>
    </citation>
    <scope>NUCLEOTIDE SEQUENCE</scope>
    <source>
        <tissue evidence="3">Leaves</tissue>
    </source>
</reference>
<comment type="caution">
    <text evidence="3">The sequence shown here is derived from an EMBL/GenBank/DDBJ whole genome shotgun (WGS) entry which is preliminary data.</text>
</comment>
<feature type="compositionally biased region" description="Polar residues" evidence="2">
    <location>
        <begin position="19"/>
        <end position="61"/>
    </location>
</feature>
<feature type="region of interest" description="Disordered" evidence="2">
    <location>
        <begin position="1"/>
        <end position="76"/>
    </location>
</feature>
<evidence type="ECO:0000256" key="1">
    <source>
        <dbReference type="SAM" id="Coils"/>
    </source>
</evidence>
<accession>A0A9K3P0M2</accession>
<protein>
    <submittedName>
        <fullName evidence="3">Uncharacterized protein</fullName>
    </submittedName>
</protein>
<dbReference type="EMBL" id="MNCJ02000317">
    <property type="protein sequence ID" value="KAF5817988.1"/>
    <property type="molecule type" value="Genomic_DNA"/>
</dbReference>
<organism evidence="3 4">
    <name type="scientific">Helianthus annuus</name>
    <name type="common">Common sunflower</name>
    <dbReference type="NCBI Taxonomy" id="4232"/>
    <lineage>
        <taxon>Eukaryota</taxon>
        <taxon>Viridiplantae</taxon>
        <taxon>Streptophyta</taxon>
        <taxon>Embryophyta</taxon>
        <taxon>Tracheophyta</taxon>
        <taxon>Spermatophyta</taxon>
        <taxon>Magnoliopsida</taxon>
        <taxon>eudicotyledons</taxon>
        <taxon>Gunneridae</taxon>
        <taxon>Pentapetalae</taxon>
        <taxon>asterids</taxon>
        <taxon>campanulids</taxon>
        <taxon>Asterales</taxon>
        <taxon>Asteraceae</taxon>
        <taxon>Asteroideae</taxon>
        <taxon>Heliantheae alliance</taxon>
        <taxon>Heliantheae</taxon>
        <taxon>Helianthus</taxon>
    </lineage>
</organism>
<gene>
    <name evidence="3" type="ORF">HanXRQr2_Chr02g0059511</name>
</gene>
<dbReference type="AlphaFoldDB" id="A0A9K3P0M2"/>
<feature type="coiled-coil region" evidence="1">
    <location>
        <begin position="92"/>
        <end position="147"/>
    </location>
</feature>
<proteinExistence type="predicted"/>
<dbReference type="Gramene" id="mRNA:HanXRQr2_Chr02g0059511">
    <property type="protein sequence ID" value="CDS:HanXRQr2_Chr02g0059511.1"/>
    <property type="gene ID" value="HanXRQr2_Chr02g0059511"/>
</dbReference>
<name>A0A9K3P0M2_HELAN</name>
<dbReference type="Proteomes" id="UP000215914">
    <property type="component" value="Unassembled WGS sequence"/>
</dbReference>
<evidence type="ECO:0000256" key="2">
    <source>
        <dbReference type="SAM" id="MobiDB-lite"/>
    </source>
</evidence>
<evidence type="ECO:0000313" key="3">
    <source>
        <dbReference type="EMBL" id="KAF5817988.1"/>
    </source>
</evidence>
<keyword evidence="4" id="KW-1185">Reference proteome</keyword>
<keyword evidence="1" id="KW-0175">Coiled coil</keyword>
<evidence type="ECO:0000313" key="4">
    <source>
        <dbReference type="Proteomes" id="UP000215914"/>
    </source>
</evidence>
<sequence>MEVPIVPAKIHVPTPPTSPIQESITVQTKVNITTPPQQSQNVEEPGSTSKKSTTPLQQGSGMSFPEVPHNLGTSPIPLEDVGDIPFFDDARVDGVIKRVAELEKAKAETDEKLKASDAKLKATEEKLKSVEADNVVLKNEILTMNEKILDVQAGNNALNEMIDELLTTNVDLNDSHATMSVVNEIMQKELEDLRADKENNSRQLEMLYVVIEDRLGVMCMLLTMKSESEELRLGEWNDNNMMHKKLQMPLKTKGRA</sequence>